<accession>A0A916XT09</accession>
<evidence type="ECO:0000313" key="2">
    <source>
        <dbReference type="EMBL" id="GGD05163.1"/>
    </source>
</evidence>
<organism evidence="2 3">
    <name type="scientific">Aureimonas glaciei</name>
    <dbReference type="NCBI Taxonomy" id="1776957"/>
    <lineage>
        <taxon>Bacteria</taxon>
        <taxon>Pseudomonadati</taxon>
        <taxon>Pseudomonadota</taxon>
        <taxon>Alphaproteobacteria</taxon>
        <taxon>Hyphomicrobiales</taxon>
        <taxon>Aurantimonadaceae</taxon>
        <taxon>Aureimonas</taxon>
    </lineage>
</organism>
<proteinExistence type="predicted"/>
<reference evidence="2" key="2">
    <citation type="submission" date="2020-09" db="EMBL/GenBank/DDBJ databases">
        <authorList>
            <person name="Sun Q."/>
            <person name="Zhou Y."/>
        </authorList>
    </citation>
    <scope>NUCLEOTIDE SEQUENCE</scope>
    <source>
        <strain evidence="2">CGMCC 1.15493</strain>
    </source>
</reference>
<evidence type="ECO:0000256" key="1">
    <source>
        <dbReference type="SAM" id="MobiDB-lite"/>
    </source>
</evidence>
<name>A0A916XT09_9HYPH</name>
<dbReference type="AlphaFoldDB" id="A0A916XT09"/>
<gene>
    <name evidence="2" type="ORF">GCM10011335_05050</name>
</gene>
<dbReference type="RefSeq" id="WP_188848966.1">
    <property type="nucleotide sequence ID" value="NZ_BMJJ01000001.1"/>
</dbReference>
<dbReference type="EMBL" id="BMJJ01000001">
    <property type="protein sequence ID" value="GGD05163.1"/>
    <property type="molecule type" value="Genomic_DNA"/>
</dbReference>
<protein>
    <submittedName>
        <fullName evidence="2">Uncharacterized protein</fullName>
    </submittedName>
</protein>
<evidence type="ECO:0000313" key="3">
    <source>
        <dbReference type="Proteomes" id="UP000613160"/>
    </source>
</evidence>
<feature type="region of interest" description="Disordered" evidence="1">
    <location>
        <begin position="1"/>
        <end position="54"/>
    </location>
</feature>
<keyword evidence="3" id="KW-1185">Reference proteome</keyword>
<dbReference type="Proteomes" id="UP000613160">
    <property type="component" value="Unassembled WGS sequence"/>
</dbReference>
<sequence>MSRIPTDEFDNQQDQADNEDRLQDQGSQQVQQDEIEEALRNRKTYPEIKAPTGE</sequence>
<comment type="caution">
    <text evidence="2">The sequence shown here is derived from an EMBL/GenBank/DDBJ whole genome shotgun (WGS) entry which is preliminary data.</text>
</comment>
<feature type="compositionally biased region" description="Basic and acidic residues" evidence="1">
    <location>
        <begin position="37"/>
        <end position="46"/>
    </location>
</feature>
<reference evidence="2" key="1">
    <citation type="journal article" date="2014" name="Int. J. Syst. Evol. Microbiol.">
        <title>Complete genome sequence of Corynebacterium casei LMG S-19264T (=DSM 44701T), isolated from a smear-ripened cheese.</title>
        <authorList>
            <consortium name="US DOE Joint Genome Institute (JGI-PGF)"/>
            <person name="Walter F."/>
            <person name="Albersmeier A."/>
            <person name="Kalinowski J."/>
            <person name="Ruckert C."/>
        </authorList>
    </citation>
    <scope>NUCLEOTIDE SEQUENCE</scope>
    <source>
        <strain evidence="2">CGMCC 1.15493</strain>
    </source>
</reference>